<feature type="binding site" evidence="5">
    <location>
        <position position="326"/>
    </location>
    <ligand>
        <name>Fe cation</name>
        <dbReference type="ChEBI" id="CHEBI:24875"/>
    </ligand>
</feature>
<organism evidence="7">
    <name type="scientific">Micromonospora sp. CCTCC AA 2012012</name>
    <dbReference type="NCBI Taxonomy" id="3111921"/>
    <lineage>
        <taxon>Bacteria</taxon>
        <taxon>Bacillati</taxon>
        <taxon>Actinomycetota</taxon>
        <taxon>Actinomycetes</taxon>
        <taxon>Micromonosporales</taxon>
        <taxon>Micromonosporaceae</taxon>
        <taxon>Micromonospora</taxon>
    </lineage>
</organism>
<sequence length="356" mass="39032">MSNLSAHPFDDLSVDHVQYCTGDLRAAVDWLEGGYGLPTFARSAPGAPSPALGIGRERIRLLVTQPTPADGIGSRYVQRHGDGVADIALRVNDAAAALDAALSRGAELLRPLQQRDGVTTATVLGFGDVAHTLVERVPGGDDEVLPGLLPVAPTRDRDAPRLHEIDHFAVCLPAGELDSTVEFYERVFGFDMIFTEHIVVGTQAMNSKVVQSRSGKVTLTMLEPDPRHDPGQINQFLERHGGAGVQHMAFSTDDIVDAVSTLEARNQEFLTTPDTYFQLVEERLVLVKHSIADLRKLNVLVDEDHHGQLYQIFARSVHPRGTYFNEIIERVGARTFGSSNIKALYQAVELQRSRDI</sequence>
<evidence type="ECO:0000313" key="7">
    <source>
        <dbReference type="EMBL" id="XBP93431.1"/>
    </source>
</evidence>
<dbReference type="InterPro" id="IPR004360">
    <property type="entry name" value="Glyas_Fos-R_dOase_dom"/>
</dbReference>
<dbReference type="GO" id="GO:0006572">
    <property type="term" value="P:L-tyrosine catabolic process"/>
    <property type="evidence" value="ECO:0007669"/>
    <property type="project" value="TreeGrafter"/>
</dbReference>
<name>A0AAU7M7X7_9ACTN</name>
<feature type="binding site" evidence="5">
    <location>
        <position position="167"/>
    </location>
    <ligand>
        <name>Fe cation</name>
        <dbReference type="ChEBI" id="CHEBI:24875"/>
    </ligand>
</feature>
<reference evidence="8" key="2">
    <citation type="submission" date="2024-06" db="EMBL/GenBank/DDBJ databases">
        <title>Micromonospora mangrovi CCTCC AA 2012012 genome sequences.</title>
        <authorList>
            <person name="Gao J."/>
        </authorList>
    </citation>
    <scope>NUCLEOTIDE SEQUENCE</scope>
    <source>
        <strain evidence="8">CCTCC AA 2012012</strain>
    </source>
</reference>
<dbReference type="Pfam" id="PF14696">
    <property type="entry name" value="Glyoxalase_5"/>
    <property type="match status" value="1"/>
</dbReference>
<feature type="binding site" evidence="5">
    <location>
        <position position="247"/>
    </location>
    <ligand>
        <name>Fe cation</name>
        <dbReference type="ChEBI" id="CHEBI:24875"/>
    </ligand>
</feature>
<feature type="domain" description="VOC" evidence="6">
    <location>
        <begin position="164"/>
        <end position="315"/>
    </location>
</feature>
<evidence type="ECO:0000256" key="2">
    <source>
        <dbReference type="ARBA" id="ARBA00022723"/>
    </source>
</evidence>
<evidence type="ECO:0000256" key="1">
    <source>
        <dbReference type="ARBA" id="ARBA00005877"/>
    </source>
</evidence>
<comment type="similarity">
    <text evidence="1">Belongs to the 4HPPD family.</text>
</comment>
<dbReference type="PROSITE" id="PS51819">
    <property type="entry name" value="VOC"/>
    <property type="match status" value="2"/>
</dbReference>
<keyword evidence="4 5" id="KW-0408">Iron</keyword>
<accession>A0AAU7M7X7</accession>
<protein>
    <submittedName>
        <fullName evidence="7">4-hydroxyphenylpyruvate dioxygenase</fullName>
        <ecNumber evidence="7">1.13.11.27</ecNumber>
    </submittedName>
</protein>
<feature type="domain" description="VOC" evidence="6">
    <location>
        <begin position="13"/>
        <end position="136"/>
    </location>
</feature>
<dbReference type="InterPro" id="IPR037523">
    <property type="entry name" value="VOC_core"/>
</dbReference>
<dbReference type="PANTHER" id="PTHR11959:SF1">
    <property type="entry name" value="4-HYDROXYPHENYLPYRUVATE DIOXYGENASE"/>
    <property type="match status" value="1"/>
</dbReference>
<keyword evidence="2 5" id="KW-0479">Metal-binding</keyword>
<evidence type="ECO:0000313" key="8">
    <source>
        <dbReference type="EMBL" id="XCH74129.1"/>
    </source>
</evidence>
<dbReference type="EMBL" id="CP159342">
    <property type="protein sequence ID" value="XCH74129.1"/>
    <property type="molecule type" value="Genomic_DNA"/>
</dbReference>
<keyword evidence="7" id="KW-0223">Dioxygenase</keyword>
<dbReference type="InterPro" id="IPR041735">
    <property type="entry name" value="4OHPhenylPyrv_dOase_C"/>
</dbReference>
<dbReference type="EMBL" id="CP157762">
    <property type="protein sequence ID" value="XBP93431.1"/>
    <property type="molecule type" value="Genomic_DNA"/>
</dbReference>
<dbReference type="GO" id="GO:0003868">
    <property type="term" value="F:4-hydroxyphenylpyruvate dioxygenase activity"/>
    <property type="evidence" value="ECO:0007669"/>
    <property type="project" value="UniProtKB-EC"/>
</dbReference>
<reference evidence="7" key="1">
    <citation type="submission" date="2024-01" db="EMBL/GenBank/DDBJ databases">
        <title>The genome sequence of Micromonospora mangrovi CCTCC AA 2012012.</title>
        <authorList>
            <person name="Gao J."/>
        </authorList>
    </citation>
    <scope>NUCLEOTIDE SEQUENCE</scope>
    <source>
        <strain evidence="7">CCTCC AA 2012012</strain>
    </source>
</reference>
<gene>
    <name evidence="7" type="primary">hppD</name>
    <name evidence="8" type="ORF">ABUL08_28340</name>
    <name evidence="7" type="ORF">VK199_28255</name>
</gene>
<evidence type="ECO:0000259" key="6">
    <source>
        <dbReference type="PROSITE" id="PS51819"/>
    </source>
</evidence>
<dbReference type="NCBIfam" id="TIGR01263">
    <property type="entry name" value="4HPPD"/>
    <property type="match status" value="1"/>
</dbReference>
<evidence type="ECO:0000256" key="4">
    <source>
        <dbReference type="ARBA" id="ARBA00023004"/>
    </source>
</evidence>
<dbReference type="SUPFAM" id="SSF54593">
    <property type="entry name" value="Glyoxalase/Bleomycin resistance protein/Dihydroxybiphenyl dioxygenase"/>
    <property type="match status" value="1"/>
</dbReference>
<dbReference type="CDD" id="cd07250">
    <property type="entry name" value="HPPD_C_like"/>
    <property type="match status" value="1"/>
</dbReference>
<dbReference type="PIRSF" id="PIRSF009283">
    <property type="entry name" value="HPP_dOase"/>
    <property type="match status" value="1"/>
</dbReference>
<dbReference type="PANTHER" id="PTHR11959">
    <property type="entry name" value="4-HYDROXYPHENYLPYRUVATE DIOXYGENASE"/>
    <property type="match status" value="1"/>
</dbReference>
<dbReference type="InterPro" id="IPR005956">
    <property type="entry name" value="4OHPhenylPyrv_dOase"/>
</dbReference>
<dbReference type="AlphaFoldDB" id="A0AAU7M7X7"/>
<dbReference type="GO" id="GO:0046872">
    <property type="term" value="F:metal ion binding"/>
    <property type="evidence" value="ECO:0007669"/>
    <property type="project" value="UniProtKB-KW"/>
</dbReference>
<dbReference type="RefSeq" id="WP_350933088.1">
    <property type="nucleotide sequence ID" value="NZ_CP157762.1"/>
</dbReference>
<evidence type="ECO:0000256" key="5">
    <source>
        <dbReference type="PIRSR" id="PIRSR009283-1"/>
    </source>
</evidence>
<dbReference type="EC" id="1.13.11.27" evidence="7"/>
<evidence type="ECO:0000256" key="3">
    <source>
        <dbReference type="ARBA" id="ARBA00022737"/>
    </source>
</evidence>
<keyword evidence="7" id="KW-0560">Oxidoreductase</keyword>
<dbReference type="Pfam" id="PF00903">
    <property type="entry name" value="Glyoxalase"/>
    <property type="match status" value="1"/>
</dbReference>
<dbReference type="InterPro" id="IPR029068">
    <property type="entry name" value="Glyas_Bleomycin-R_OHBP_Dase"/>
</dbReference>
<keyword evidence="3" id="KW-0677">Repeat</keyword>
<dbReference type="Gene3D" id="3.10.180.10">
    <property type="entry name" value="2,3-Dihydroxybiphenyl 1,2-Dioxygenase, domain 1"/>
    <property type="match status" value="2"/>
</dbReference>
<proteinExistence type="inferred from homology"/>
<comment type="cofactor">
    <cofactor evidence="5">
        <name>Fe cation</name>
        <dbReference type="ChEBI" id="CHEBI:24875"/>
    </cofactor>
    <text evidence="5">Binds 1 Fe cation per subunit.</text>
</comment>